<dbReference type="InterPro" id="IPR007886">
    <property type="entry name" value="AlaDH/PNT_N"/>
</dbReference>
<dbReference type="Gene3D" id="3.40.50.720">
    <property type="entry name" value="NAD(P)-binding Rossmann-like Domain"/>
    <property type="match status" value="2"/>
</dbReference>
<dbReference type="EMBL" id="JACLHY010000002">
    <property type="protein sequence ID" value="MBC8767046.1"/>
    <property type="molecule type" value="Genomic_DNA"/>
</dbReference>
<evidence type="ECO:0000259" key="11">
    <source>
        <dbReference type="SMART" id="SM01003"/>
    </source>
</evidence>
<feature type="domain" description="Alanine dehydrogenase/pyridine nucleotide transhydrogenase NAD(H)-binding" evidence="10">
    <location>
        <begin position="160"/>
        <end position="338"/>
    </location>
</feature>
<dbReference type="InterPro" id="IPR027281">
    <property type="entry name" value="Lys1"/>
</dbReference>
<keyword evidence="7" id="KW-1015">Disulfide bond</keyword>
<dbReference type="PANTHER" id="PTHR11133">
    <property type="entry name" value="SACCHAROPINE DEHYDROGENASE"/>
    <property type="match status" value="1"/>
</dbReference>
<name>A0ABR7QIM5_9FLAO</name>
<dbReference type="RefSeq" id="WP_187581725.1">
    <property type="nucleotide sequence ID" value="NZ_JACLHY010000002.1"/>
</dbReference>
<feature type="domain" description="Alanine dehydrogenase/pyridine nucleotide transhydrogenase N-terminal" evidence="11">
    <location>
        <begin position="4"/>
        <end position="136"/>
    </location>
</feature>
<evidence type="ECO:0000256" key="1">
    <source>
        <dbReference type="ARBA" id="ARBA00004884"/>
    </source>
</evidence>
<evidence type="ECO:0000313" key="13">
    <source>
        <dbReference type="Proteomes" id="UP000618952"/>
    </source>
</evidence>
<comment type="subunit">
    <text evidence="2">Monomer.</text>
</comment>
<dbReference type="SUPFAM" id="SSF52283">
    <property type="entry name" value="Formate/glycerate dehydrogenase catalytic domain-like"/>
    <property type="match status" value="1"/>
</dbReference>
<dbReference type="InterPro" id="IPR007698">
    <property type="entry name" value="AlaDH/PNT_NAD(H)-bd"/>
</dbReference>
<dbReference type="CDD" id="cd05199">
    <property type="entry name" value="SDH_like"/>
    <property type="match status" value="1"/>
</dbReference>
<keyword evidence="6" id="KW-0560">Oxidoreductase</keyword>
<evidence type="ECO:0000256" key="2">
    <source>
        <dbReference type="ARBA" id="ARBA00011245"/>
    </source>
</evidence>
<organism evidence="12 13">
    <name type="scientific">Arenibacter arenosicollis</name>
    <dbReference type="NCBI Taxonomy" id="2762274"/>
    <lineage>
        <taxon>Bacteria</taxon>
        <taxon>Pseudomonadati</taxon>
        <taxon>Bacteroidota</taxon>
        <taxon>Flavobacteriia</taxon>
        <taxon>Flavobacteriales</taxon>
        <taxon>Flavobacteriaceae</taxon>
        <taxon>Arenibacter</taxon>
    </lineage>
</organism>
<evidence type="ECO:0000256" key="7">
    <source>
        <dbReference type="ARBA" id="ARBA00023157"/>
    </source>
</evidence>
<evidence type="ECO:0000259" key="10">
    <source>
        <dbReference type="SMART" id="SM01002"/>
    </source>
</evidence>
<reference evidence="12 13" key="1">
    <citation type="submission" date="2020-08" db="EMBL/GenBank/DDBJ databases">
        <title>Arenibacter gaetbuli sp. nov., isolated from a sand dune.</title>
        <authorList>
            <person name="Park S."/>
            <person name="Yoon J.-H."/>
        </authorList>
    </citation>
    <scope>NUCLEOTIDE SEQUENCE [LARGE SCALE GENOMIC DNA]</scope>
    <source>
        <strain evidence="12 13">BSSL-BM3</strain>
    </source>
</reference>
<gene>
    <name evidence="12" type="ORF">H4O18_03480</name>
</gene>
<evidence type="ECO:0000313" key="12">
    <source>
        <dbReference type="EMBL" id="MBC8767046.1"/>
    </source>
</evidence>
<comment type="caution">
    <text evidence="12">The sequence shown here is derived from an EMBL/GenBank/DDBJ whole genome shotgun (WGS) entry which is preliminary data.</text>
</comment>
<dbReference type="PIRSF" id="PIRSF018250">
    <property type="entry name" value="Saccharopine_DH_Lys"/>
    <property type="match status" value="1"/>
</dbReference>
<keyword evidence="13" id="KW-1185">Reference proteome</keyword>
<evidence type="ECO:0000256" key="6">
    <source>
        <dbReference type="ARBA" id="ARBA00023002"/>
    </source>
</evidence>
<keyword evidence="5" id="KW-0028">Amino-acid biosynthesis</keyword>
<dbReference type="Proteomes" id="UP000618952">
    <property type="component" value="Unassembled WGS sequence"/>
</dbReference>
<dbReference type="PANTHER" id="PTHR11133:SF22">
    <property type="entry name" value="ALPHA-AMINOADIPIC SEMIALDEHYDE SYNTHASE, MITOCHONDRIAL"/>
    <property type="match status" value="1"/>
</dbReference>
<comment type="pathway">
    <text evidence="1">Amino-acid biosynthesis; L-lysine biosynthesis via AAA pathway; L-lysine from L-alpha-aminoadipate (fungal route): step 3/3.</text>
</comment>
<protein>
    <recommendedName>
        <fullName evidence="4">Saccharopine dehydrogenase [NAD(+), L-lysine-forming]</fullName>
        <ecNumber evidence="3">1.5.1.7</ecNumber>
    </recommendedName>
    <alternativeName>
        <fullName evidence="8">Lysine--2-oxoglutarate reductase</fullName>
    </alternativeName>
</protein>
<dbReference type="SMART" id="SM01003">
    <property type="entry name" value="AlaDh_PNT_N"/>
    <property type="match status" value="1"/>
</dbReference>
<dbReference type="InterPro" id="IPR051168">
    <property type="entry name" value="AASS"/>
</dbReference>
<dbReference type="SMART" id="SM01002">
    <property type="entry name" value="AlaDh_PNT_C"/>
    <property type="match status" value="1"/>
</dbReference>
<evidence type="ECO:0000256" key="3">
    <source>
        <dbReference type="ARBA" id="ARBA00012847"/>
    </source>
</evidence>
<comment type="catalytic activity">
    <reaction evidence="9">
        <text>L-saccharopine + NAD(+) + H2O = L-lysine + 2-oxoglutarate + NADH + H(+)</text>
        <dbReference type="Rhea" id="RHEA:12440"/>
        <dbReference type="ChEBI" id="CHEBI:15377"/>
        <dbReference type="ChEBI" id="CHEBI:15378"/>
        <dbReference type="ChEBI" id="CHEBI:16810"/>
        <dbReference type="ChEBI" id="CHEBI:32551"/>
        <dbReference type="ChEBI" id="CHEBI:57540"/>
        <dbReference type="ChEBI" id="CHEBI:57945"/>
        <dbReference type="ChEBI" id="CHEBI:57951"/>
        <dbReference type="EC" id="1.5.1.7"/>
    </reaction>
</comment>
<evidence type="ECO:0000256" key="8">
    <source>
        <dbReference type="ARBA" id="ARBA00033228"/>
    </source>
</evidence>
<sequence length="406" mass="45923">MKFGIIRERKNPPDRRVVLTPDACVKVLTKFKEAEIIVEPSPIRVFSDKEYEAKGLQVAAEMEKCDVLIGVKEVPIDHLIPNKQYFFFSHTIKKQHYNRNLLKAVLDKNIELYDHEVITNSKRQRLVAFGRYAGIVGAYNGIRTYGLKFDLYQLPKAETLADQQALISELIKLKLPNIKILLTGRGRVGNGAKEMLDAMDIKKVNVSDYLTETFQEPVYCQIDASEYNRRKDGVRGNKADFFAHPEEYKSNFFRFAEVTDFYIAGHFYGDGAPYLFTREDARHPNFGIKVVADVSCDINGPVATTIRPSTIAEPIYGYDPITESEIDFKDPKAIAVMAVDNLPCELPRDASVGFGDAFVKNVIPAFFNGDKDGVLERARMTKNGKLTKRYSYLQGYVDGGTAISRR</sequence>
<evidence type="ECO:0000256" key="9">
    <source>
        <dbReference type="ARBA" id="ARBA00047860"/>
    </source>
</evidence>
<evidence type="ECO:0000256" key="4">
    <source>
        <dbReference type="ARBA" id="ARBA00021221"/>
    </source>
</evidence>
<proteinExistence type="predicted"/>
<dbReference type="EC" id="1.5.1.7" evidence="3"/>
<evidence type="ECO:0000256" key="5">
    <source>
        <dbReference type="ARBA" id="ARBA00022605"/>
    </source>
</evidence>
<accession>A0ABR7QIM5</accession>
<dbReference type="Pfam" id="PF05222">
    <property type="entry name" value="AlaDh_PNT_N"/>
    <property type="match status" value="1"/>
</dbReference>